<evidence type="ECO:0000313" key="2">
    <source>
        <dbReference type="EMBL" id="RDC41283.1"/>
    </source>
</evidence>
<organism evidence="2 3">
    <name type="scientific">Adlercreutzia equolifaciens subsp. celatus</name>
    <dbReference type="NCBI Taxonomy" id="394340"/>
    <lineage>
        <taxon>Bacteria</taxon>
        <taxon>Bacillati</taxon>
        <taxon>Actinomycetota</taxon>
        <taxon>Coriobacteriia</taxon>
        <taxon>Eggerthellales</taxon>
        <taxon>Eggerthellaceae</taxon>
        <taxon>Adlercreutzia</taxon>
    </lineage>
</organism>
<feature type="domain" description="Replication-associated protein ORF2/G2P" evidence="1">
    <location>
        <begin position="89"/>
        <end position="193"/>
    </location>
</feature>
<dbReference type="RefSeq" id="WP_114549731.1">
    <property type="nucleotide sequence ID" value="NZ_PPUT01000045.1"/>
</dbReference>
<dbReference type="Pfam" id="PF23343">
    <property type="entry name" value="REP_ORF2-G2P"/>
    <property type="match status" value="1"/>
</dbReference>
<comment type="caution">
    <text evidence="2">The sequence shown here is derived from an EMBL/GenBank/DDBJ whole genome shotgun (WGS) entry which is preliminary data.</text>
</comment>
<evidence type="ECO:0000313" key="3">
    <source>
        <dbReference type="Proteomes" id="UP000253805"/>
    </source>
</evidence>
<dbReference type="InterPro" id="IPR056906">
    <property type="entry name" value="ORF2/G2P_dom"/>
</dbReference>
<dbReference type="EMBL" id="PPUT01000045">
    <property type="protein sequence ID" value="RDC41283.1"/>
    <property type="molecule type" value="Genomic_DNA"/>
</dbReference>
<accession>A0A369NXL1</accession>
<sequence>MSIVGPRKYLKAIDCGTTVVYRHCPFEPPTEARIKRIDKEHYVVKSTAELRRYSPRSETKGDNLHSVRQSFNRLKSVINANVRGNDCVKFVTLTYAENMTDNARISSDLRQFFKRLRKMYGPMEYLYVKERQARGAWHMHCVLFFDGPAPYMANTEDDHPVRDAWGHGFVNVQGFSGDINNLGNYLCAYLTDDDQLGKKGARLANYESGIRLYNCSRGISRPRESRVSWEDYVQHVTSPNVYLVSEGDSSFTDGDGRPAKVINQIFIER</sequence>
<reference evidence="2 3" key="1">
    <citation type="journal article" date="2018" name="Elife">
        <title>Discovery and characterization of a prevalent human gut bacterial enzyme sufficient for the inactivation of a family of plant toxins.</title>
        <authorList>
            <person name="Koppel N."/>
            <person name="Bisanz J.E."/>
            <person name="Pandelia M.E."/>
            <person name="Turnbaugh P.J."/>
            <person name="Balskus E.P."/>
        </authorList>
    </citation>
    <scope>NUCLEOTIDE SEQUENCE [LARGE SCALE GENOMIC DNA]</scope>
    <source>
        <strain evidence="2 3">OB21 GAM 11</strain>
    </source>
</reference>
<dbReference type="AlphaFoldDB" id="A0A369NXL1"/>
<evidence type="ECO:0000259" key="1">
    <source>
        <dbReference type="Pfam" id="PF23343"/>
    </source>
</evidence>
<dbReference type="Proteomes" id="UP000253805">
    <property type="component" value="Unassembled WGS sequence"/>
</dbReference>
<protein>
    <recommendedName>
        <fullName evidence="1">Replication-associated protein ORF2/G2P domain-containing protein</fullName>
    </recommendedName>
</protein>
<name>A0A369NXL1_9ACTN</name>
<gene>
    <name evidence="2" type="ORF">C1850_11175</name>
</gene>
<proteinExistence type="predicted"/>